<keyword evidence="3" id="KW-0804">Transcription</keyword>
<dbReference type="Pfam" id="PF00392">
    <property type="entry name" value="GntR"/>
    <property type="match status" value="1"/>
</dbReference>
<protein>
    <submittedName>
        <fullName evidence="5">GntR family transcriptional regulator</fullName>
    </submittedName>
</protein>
<dbReference type="Gene3D" id="3.40.1410.10">
    <property type="entry name" value="Chorismate lyase-like"/>
    <property type="match status" value="1"/>
</dbReference>
<dbReference type="PRINTS" id="PR00035">
    <property type="entry name" value="HTHGNTR"/>
</dbReference>
<dbReference type="InterPro" id="IPR000524">
    <property type="entry name" value="Tscrpt_reg_HTH_GntR"/>
</dbReference>
<dbReference type="SUPFAM" id="SSF46785">
    <property type="entry name" value="Winged helix' DNA-binding domain"/>
    <property type="match status" value="1"/>
</dbReference>
<dbReference type="Proteomes" id="UP000264883">
    <property type="component" value="Chromosome"/>
</dbReference>
<dbReference type="InterPro" id="IPR036390">
    <property type="entry name" value="WH_DNA-bd_sf"/>
</dbReference>
<dbReference type="PROSITE" id="PS50949">
    <property type="entry name" value="HTH_GNTR"/>
    <property type="match status" value="1"/>
</dbReference>
<gene>
    <name evidence="5" type="ORF">BEN51_01060</name>
</gene>
<name>A0A343J9B8_9CLOT</name>
<dbReference type="CDD" id="cd07377">
    <property type="entry name" value="WHTH_GntR"/>
    <property type="match status" value="1"/>
</dbReference>
<dbReference type="SMART" id="SM00866">
    <property type="entry name" value="UTRA"/>
    <property type="match status" value="1"/>
</dbReference>
<sequence length="240" mass="27746">MIDKNSPIPVYYQLKNDLIKKISEGLWKPGDCIASERELCELYGVSRMTIRQAIGELVQEGILMRIKGKGTFVCDQTLKQQDIMSFTDIIKKTGKTLESEVLEFIEIDTPEKYQSIFSSDKLFKIKRKRIVDNECIALETVYIPKEYCEKIDKSMLKNSLFKILESSGYSIEYSESSIGAILMDDELGRIFNVENMVPMLKISSKTFDQRNKIIFLEEAIYRSDKFLLEVNISRREGKIT</sequence>
<dbReference type="GO" id="GO:0003700">
    <property type="term" value="F:DNA-binding transcription factor activity"/>
    <property type="evidence" value="ECO:0007669"/>
    <property type="project" value="InterPro"/>
</dbReference>
<dbReference type="GO" id="GO:0045892">
    <property type="term" value="P:negative regulation of DNA-templated transcription"/>
    <property type="evidence" value="ECO:0007669"/>
    <property type="project" value="TreeGrafter"/>
</dbReference>
<feature type="domain" description="HTH gntR-type" evidence="4">
    <location>
        <begin position="8"/>
        <end position="76"/>
    </location>
</feature>
<keyword evidence="6" id="KW-1185">Reference proteome</keyword>
<evidence type="ECO:0000259" key="4">
    <source>
        <dbReference type="PROSITE" id="PS50949"/>
    </source>
</evidence>
<dbReference type="RefSeq" id="WP_119864259.1">
    <property type="nucleotide sequence ID" value="NZ_CP016786.1"/>
</dbReference>
<evidence type="ECO:0000313" key="6">
    <source>
        <dbReference type="Proteomes" id="UP000264883"/>
    </source>
</evidence>
<dbReference type="InterPro" id="IPR036388">
    <property type="entry name" value="WH-like_DNA-bd_sf"/>
</dbReference>
<dbReference type="OrthoDB" id="457376at2"/>
<dbReference type="Pfam" id="PF07702">
    <property type="entry name" value="UTRA"/>
    <property type="match status" value="1"/>
</dbReference>
<dbReference type="FunFam" id="1.10.10.10:FF:000079">
    <property type="entry name" value="GntR family transcriptional regulator"/>
    <property type="match status" value="1"/>
</dbReference>
<evidence type="ECO:0000256" key="2">
    <source>
        <dbReference type="ARBA" id="ARBA00023125"/>
    </source>
</evidence>
<dbReference type="InterPro" id="IPR011663">
    <property type="entry name" value="UTRA"/>
</dbReference>
<dbReference type="InterPro" id="IPR028978">
    <property type="entry name" value="Chorismate_lyase_/UTRA_dom_sf"/>
</dbReference>
<dbReference type="Gene3D" id="1.10.10.10">
    <property type="entry name" value="Winged helix-like DNA-binding domain superfamily/Winged helix DNA-binding domain"/>
    <property type="match status" value="1"/>
</dbReference>
<organism evidence="5 6">
    <name type="scientific">Clostridium isatidis</name>
    <dbReference type="NCBI Taxonomy" id="182773"/>
    <lineage>
        <taxon>Bacteria</taxon>
        <taxon>Bacillati</taxon>
        <taxon>Bacillota</taxon>
        <taxon>Clostridia</taxon>
        <taxon>Eubacteriales</taxon>
        <taxon>Clostridiaceae</taxon>
        <taxon>Clostridium</taxon>
    </lineage>
</organism>
<evidence type="ECO:0000313" key="5">
    <source>
        <dbReference type="EMBL" id="ASW42126.1"/>
    </source>
</evidence>
<dbReference type="PANTHER" id="PTHR44846:SF1">
    <property type="entry name" value="MANNOSYL-D-GLYCERATE TRANSPORT_METABOLISM SYSTEM REPRESSOR MNGR-RELATED"/>
    <property type="match status" value="1"/>
</dbReference>
<dbReference type="GO" id="GO:0003677">
    <property type="term" value="F:DNA binding"/>
    <property type="evidence" value="ECO:0007669"/>
    <property type="project" value="UniProtKB-KW"/>
</dbReference>
<dbReference type="EMBL" id="CP016786">
    <property type="protein sequence ID" value="ASW42126.1"/>
    <property type="molecule type" value="Genomic_DNA"/>
</dbReference>
<evidence type="ECO:0000256" key="3">
    <source>
        <dbReference type="ARBA" id="ARBA00023163"/>
    </source>
</evidence>
<dbReference type="SUPFAM" id="SSF64288">
    <property type="entry name" value="Chorismate lyase-like"/>
    <property type="match status" value="1"/>
</dbReference>
<evidence type="ECO:0000256" key="1">
    <source>
        <dbReference type="ARBA" id="ARBA00023015"/>
    </source>
</evidence>
<accession>A0A343J9B8</accession>
<dbReference type="SMART" id="SM00345">
    <property type="entry name" value="HTH_GNTR"/>
    <property type="match status" value="1"/>
</dbReference>
<reference evidence="5 6" key="1">
    <citation type="submission" date="2016-08" db="EMBL/GenBank/DDBJ databases">
        <title>Complete Genome Sequence Of The Indigo Reducing Clostridium isatidis DSM15098.</title>
        <authorList>
            <person name="Little G.T."/>
            <person name="Minton N.P."/>
        </authorList>
    </citation>
    <scope>NUCLEOTIDE SEQUENCE [LARGE SCALE GENOMIC DNA]</scope>
    <source>
        <strain evidence="5 6">DSM 15098</strain>
    </source>
</reference>
<dbReference type="InterPro" id="IPR050679">
    <property type="entry name" value="Bact_HTH_transcr_reg"/>
</dbReference>
<dbReference type="AlphaFoldDB" id="A0A343J9B8"/>
<keyword evidence="1" id="KW-0805">Transcription regulation</keyword>
<proteinExistence type="predicted"/>
<keyword evidence="2" id="KW-0238">DNA-binding</keyword>
<dbReference type="KEGG" id="cia:BEN51_01060"/>
<dbReference type="PANTHER" id="PTHR44846">
    <property type="entry name" value="MANNOSYL-D-GLYCERATE TRANSPORT/METABOLISM SYSTEM REPRESSOR MNGR-RELATED"/>
    <property type="match status" value="1"/>
</dbReference>